<dbReference type="InterPro" id="IPR003775">
    <property type="entry name" value="Flagellar_assembly_factor_FliW"/>
</dbReference>
<dbReference type="PANTHER" id="PTHR39190:SF1">
    <property type="entry name" value="FLAGELLAR ASSEMBLY FACTOR FLIW"/>
    <property type="match status" value="1"/>
</dbReference>
<dbReference type="NCBIfam" id="NF009793">
    <property type="entry name" value="PRK13285.1-1"/>
    <property type="match status" value="1"/>
</dbReference>
<comment type="similarity">
    <text evidence="4">Belongs to the FliW family.</text>
</comment>
<proteinExistence type="inferred from homology"/>
<keyword evidence="4" id="KW-0143">Chaperone</keyword>
<organism evidence="5 6">
    <name type="scientific">Evansella vedderi</name>
    <dbReference type="NCBI Taxonomy" id="38282"/>
    <lineage>
        <taxon>Bacteria</taxon>
        <taxon>Bacillati</taxon>
        <taxon>Bacillota</taxon>
        <taxon>Bacilli</taxon>
        <taxon>Bacillales</taxon>
        <taxon>Bacillaceae</taxon>
        <taxon>Evansella</taxon>
    </lineage>
</organism>
<keyword evidence="5" id="KW-0282">Flagellum</keyword>
<keyword evidence="6" id="KW-1185">Reference proteome</keyword>
<dbReference type="Proteomes" id="UP001230005">
    <property type="component" value="Unassembled WGS sequence"/>
</dbReference>
<dbReference type="SUPFAM" id="SSF141457">
    <property type="entry name" value="BH3618-like"/>
    <property type="match status" value="1"/>
</dbReference>
<dbReference type="Pfam" id="PF02623">
    <property type="entry name" value="FliW"/>
    <property type="match status" value="1"/>
</dbReference>
<evidence type="ECO:0000313" key="5">
    <source>
        <dbReference type="EMBL" id="MDQ0254531.1"/>
    </source>
</evidence>
<dbReference type="PANTHER" id="PTHR39190">
    <property type="entry name" value="FLAGELLAR ASSEMBLY FACTOR FLIW"/>
    <property type="match status" value="1"/>
</dbReference>
<evidence type="ECO:0000313" key="6">
    <source>
        <dbReference type="Proteomes" id="UP001230005"/>
    </source>
</evidence>
<dbReference type="RefSeq" id="WP_307324604.1">
    <property type="nucleotide sequence ID" value="NZ_JAUSUG010000006.1"/>
</dbReference>
<comment type="caution">
    <text evidence="5">The sequence shown here is derived from an EMBL/GenBank/DDBJ whole genome shotgun (WGS) entry which is preliminary data.</text>
</comment>
<sequence>MKIATKYAGEVEINPQNIIQFEHGIPSFEEEKQFILLPFSDSPSPFYILQSVATESLAFVVMTPFQFFPEYEVKLSDSVLEQLEMEDQQDVAIFTMLTLKETLQESTANLQGPIVVNSKAQKGKQIVLNESNYGTKHPLVALQASGKKEG</sequence>
<comment type="function">
    <text evidence="4">Acts as an anti-CsrA protein, binds CsrA and prevents it from repressing translation of its target genes, one of which is flagellin. Binds to flagellin and participates in the assembly of the flagellum.</text>
</comment>
<reference evidence="5 6" key="1">
    <citation type="submission" date="2023-07" db="EMBL/GenBank/DDBJ databases">
        <title>Genomic Encyclopedia of Type Strains, Phase IV (KMG-IV): sequencing the most valuable type-strain genomes for metagenomic binning, comparative biology and taxonomic classification.</title>
        <authorList>
            <person name="Goeker M."/>
        </authorList>
    </citation>
    <scope>NUCLEOTIDE SEQUENCE [LARGE SCALE GENOMIC DNA]</scope>
    <source>
        <strain evidence="5 6">DSM 9768</strain>
    </source>
</reference>
<keyword evidence="2 4" id="KW-1005">Bacterial flagellum biogenesis</keyword>
<protein>
    <recommendedName>
        <fullName evidence="4">Flagellar assembly factor FliW</fullName>
    </recommendedName>
</protein>
<evidence type="ECO:0000256" key="4">
    <source>
        <dbReference type="HAMAP-Rule" id="MF_01185"/>
    </source>
</evidence>
<comment type="subcellular location">
    <subcellularLocation>
        <location evidence="4">Cytoplasm</location>
    </subcellularLocation>
</comment>
<dbReference type="EMBL" id="JAUSUG010000006">
    <property type="protein sequence ID" value="MDQ0254531.1"/>
    <property type="molecule type" value="Genomic_DNA"/>
</dbReference>
<gene>
    <name evidence="4" type="primary">fliW</name>
    <name evidence="5" type="ORF">J2S74_001910</name>
</gene>
<evidence type="ECO:0000256" key="2">
    <source>
        <dbReference type="ARBA" id="ARBA00022795"/>
    </source>
</evidence>
<comment type="subunit">
    <text evidence="4">Interacts with translational regulator CsrA and flagellin(s).</text>
</comment>
<keyword evidence="5" id="KW-0966">Cell projection</keyword>
<evidence type="ECO:0000256" key="1">
    <source>
        <dbReference type="ARBA" id="ARBA00022490"/>
    </source>
</evidence>
<keyword evidence="1 4" id="KW-0963">Cytoplasm</keyword>
<accession>A0ABT9ZUY8</accession>
<keyword evidence="5" id="KW-0969">Cilium</keyword>
<evidence type="ECO:0000256" key="3">
    <source>
        <dbReference type="ARBA" id="ARBA00022845"/>
    </source>
</evidence>
<dbReference type="HAMAP" id="MF_01185">
    <property type="entry name" value="FliW"/>
    <property type="match status" value="1"/>
</dbReference>
<dbReference type="Gene3D" id="2.30.290.10">
    <property type="entry name" value="BH3618-like"/>
    <property type="match status" value="1"/>
</dbReference>
<keyword evidence="3 4" id="KW-0810">Translation regulation</keyword>
<dbReference type="InterPro" id="IPR024046">
    <property type="entry name" value="Flagellar_assmbl_FliW_dom_sf"/>
</dbReference>
<name>A0ABT9ZUY8_9BACI</name>